<proteinExistence type="predicted"/>
<feature type="transmembrane region" description="Helical" evidence="7">
    <location>
        <begin position="230"/>
        <end position="253"/>
    </location>
</feature>
<keyword evidence="6 8" id="KW-0012">Acyltransferase</keyword>
<evidence type="ECO:0000256" key="6">
    <source>
        <dbReference type="ARBA" id="ARBA00023315"/>
    </source>
</evidence>
<organism evidence="8 9">
    <name type="scientific">Mizuhopecten yessoensis</name>
    <name type="common">Japanese scallop</name>
    <name type="synonym">Patinopecten yessoensis</name>
    <dbReference type="NCBI Taxonomy" id="6573"/>
    <lineage>
        <taxon>Eukaryota</taxon>
        <taxon>Metazoa</taxon>
        <taxon>Spiralia</taxon>
        <taxon>Lophotrochozoa</taxon>
        <taxon>Mollusca</taxon>
        <taxon>Bivalvia</taxon>
        <taxon>Autobranchia</taxon>
        <taxon>Pteriomorphia</taxon>
        <taxon>Pectinida</taxon>
        <taxon>Pectinoidea</taxon>
        <taxon>Pectinidae</taxon>
        <taxon>Mizuhopecten</taxon>
    </lineage>
</organism>
<keyword evidence="9" id="KW-1185">Reference proteome</keyword>
<dbReference type="OrthoDB" id="286734at2759"/>
<evidence type="ECO:0000313" key="9">
    <source>
        <dbReference type="Proteomes" id="UP000242188"/>
    </source>
</evidence>
<dbReference type="Pfam" id="PF03062">
    <property type="entry name" value="MBOAT"/>
    <property type="match status" value="1"/>
</dbReference>
<evidence type="ECO:0000256" key="5">
    <source>
        <dbReference type="ARBA" id="ARBA00023136"/>
    </source>
</evidence>
<keyword evidence="2 8" id="KW-0808">Transferase</keyword>
<comment type="subcellular location">
    <subcellularLocation>
        <location evidence="1">Membrane</location>
        <topology evidence="1">Multi-pass membrane protein</topology>
    </subcellularLocation>
</comment>
<dbReference type="AlphaFoldDB" id="A0A210PMN4"/>
<comment type="caution">
    <text evidence="8">The sequence shown here is derived from an EMBL/GenBank/DDBJ whole genome shotgun (WGS) entry which is preliminary data.</text>
</comment>
<feature type="transmembrane region" description="Helical" evidence="7">
    <location>
        <begin position="30"/>
        <end position="48"/>
    </location>
</feature>
<feature type="transmembrane region" description="Helical" evidence="7">
    <location>
        <begin position="274"/>
        <end position="291"/>
    </location>
</feature>
<dbReference type="PANTHER" id="PTHR13906">
    <property type="entry name" value="PORCUPINE"/>
    <property type="match status" value="1"/>
</dbReference>
<feature type="transmembrane region" description="Helical" evidence="7">
    <location>
        <begin position="371"/>
        <end position="391"/>
    </location>
</feature>
<accession>A0A210PMN4</accession>
<dbReference type="GO" id="GO:0016020">
    <property type="term" value="C:membrane"/>
    <property type="evidence" value="ECO:0007669"/>
    <property type="project" value="UniProtKB-SubCell"/>
</dbReference>
<gene>
    <name evidence="8" type="ORF">KP79_PYT21382</name>
</gene>
<dbReference type="Proteomes" id="UP000242188">
    <property type="component" value="Unassembled WGS sequence"/>
</dbReference>
<feature type="transmembrane region" description="Helical" evidence="7">
    <location>
        <begin position="412"/>
        <end position="430"/>
    </location>
</feature>
<dbReference type="GO" id="GO:0016746">
    <property type="term" value="F:acyltransferase activity"/>
    <property type="evidence" value="ECO:0007669"/>
    <property type="project" value="UniProtKB-KW"/>
</dbReference>
<name>A0A210PMN4_MIZYE</name>
<dbReference type="STRING" id="6573.A0A210PMN4"/>
<evidence type="ECO:0000313" key="8">
    <source>
        <dbReference type="EMBL" id="OWF37723.1"/>
    </source>
</evidence>
<keyword evidence="3 7" id="KW-0812">Transmembrane</keyword>
<dbReference type="PANTHER" id="PTHR13906:SF4">
    <property type="entry name" value="LYSOPHOSPHOLIPID ACYLTRANSFERASE 6"/>
    <property type="match status" value="1"/>
</dbReference>
<evidence type="ECO:0000256" key="3">
    <source>
        <dbReference type="ARBA" id="ARBA00022692"/>
    </source>
</evidence>
<dbReference type="InterPro" id="IPR004299">
    <property type="entry name" value="MBOAT_fam"/>
</dbReference>
<feature type="transmembrane region" description="Helical" evidence="7">
    <location>
        <begin position="176"/>
        <end position="196"/>
    </location>
</feature>
<reference evidence="8 9" key="1">
    <citation type="journal article" date="2017" name="Nat. Ecol. Evol.">
        <title>Scallop genome provides insights into evolution of bilaterian karyotype and development.</title>
        <authorList>
            <person name="Wang S."/>
            <person name="Zhang J."/>
            <person name="Jiao W."/>
            <person name="Li J."/>
            <person name="Xun X."/>
            <person name="Sun Y."/>
            <person name="Guo X."/>
            <person name="Huan P."/>
            <person name="Dong B."/>
            <person name="Zhang L."/>
            <person name="Hu X."/>
            <person name="Sun X."/>
            <person name="Wang J."/>
            <person name="Zhao C."/>
            <person name="Wang Y."/>
            <person name="Wang D."/>
            <person name="Huang X."/>
            <person name="Wang R."/>
            <person name="Lv J."/>
            <person name="Li Y."/>
            <person name="Zhang Z."/>
            <person name="Liu B."/>
            <person name="Lu W."/>
            <person name="Hui Y."/>
            <person name="Liang J."/>
            <person name="Zhou Z."/>
            <person name="Hou R."/>
            <person name="Li X."/>
            <person name="Liu Y."/>
            <person name="Li H."/>
            <person name="Ning X."/>
            <person name="Lin Y."/>
            <person name="Zhao L."/>
            <person name="Xing Q."/>
            <person name="Dou J."/>
            <person name="Li Y."/>
            <person name="Mao J."/>
            <person name="Guo H."/>
            <person name="Dou H."/>
            <person name="Li T."/>
            <person name="Mu C."/>
            <person name="Jiang W."/>
            <person name="Fu Q."/>
            <person name="Fu X."/>
            <person name="Miao Y."/>
            <person name="Liu J."/>
            <person name="Yu Q."/>
            <person name="Li R."/>
            <person name="Liao H."/>
            <person name="Li X."/>
            <person name="Kong Y."/>
            <person name="Jiang Z."/>
            <person name="Chourrout D."/>
            <person name="Li R."/>
            <person name="Bao Z."/>
        </authorList>
    </citation>
    <scope>NUCLEOTIDE SEQUENCE [LARGE SCALE GENOMIC DNA]</scope>
    <source>
        <strain evidence="8 9">PY_sf001</strain>
    </source>
</reference>
<sequence>MVQTGQFYQGSMLLQPLCDVIGLPIDHINFLASFIIAFSSGILMRKALPAGRERTTQRHVLELTLGLALGYFCFGYQLLHLVLYATLPYLLVLYGPRRSYHSLVFFVAFAYIVIMHSYRLYYDYGGFSLDVTGPMMLMTQKVTSVAFSLHDGMDVPDVTLSEDQRKNCIRKKPSMLMYYSYMFSFHDIMSGPLVFYDDYLSFIDGSSTKVPPPNKEKNHNNKAREPSPNAAMVETSLVAIVTGVLMLLTPIYFPISTMADDTFLYKTNIIYRNLYMIIAVSLHRSKYYFAWKLGELSNLGAGLGFRGYDEEGKEKWDLLTNISIWKLETSTSLKVFIDSWNLNTVVWLRRVIYERAPPSVKTMAVFACSSVWHGLYPGYYVTFVSTALAVMAARKMRRNVRHHFQTSEAKRIFYDSVTFIATRLAGGYLMSPFCLLEFTASIKLLISVGFHIHILSAGALICFLFINSSQKKS</sequence>
<evidence type="ECO:0000256" key="4">
    <source>
        <dbReference type="ARBA" id="ARBA00022989"/>
    </source>
</evidence>
<keyword evidence="5 7" id="KW-0472">Membrane</keyword>
<evidence type="ECO:0000256" key="7">
    <source>
        <dbReference type="SAM" id="Phobius"/>
    </source>
</evidence>
<keyword evidence="4 7" id="KW-1133">Transmembrane helix</keyword>
<dbReference type="GO" id="GO:0030258">
    <property type="term" value="P:lipid modification"/>
    <property type="evidence" value="ECO:0007669"/>
    <property type="project" value="TreeGrafter"/>
</dbReference>
<feature type="transmembrane region" description="Helical" evidence="7">
    <location>
        <begin position="60"/>
        <end position="79"/>
    </location>
</feature>
<dbReference type="InterPro" id="IPR049941">
    <property type="entry name" value="LPLAT_7/PORCN-like"/>
</dbReference>
<evidence type="ECO:0000256" key="1">
    <source>
        <dbReference type="ARBA" id="ARBA00004141"/>
    </source>
</evidence>
<feature type="transmembrane region" description="Helical" evidence="7">
    <location>
        <begin position="99"/>
        <end position="118"/>
    </location>
</feature>
<evidence type="ECO:0000256" key="2">
    <source>
        <dbReference type="ARBA" id="ARBA00022679"/>
    </source>
</evidence>
<feature type="transmembrane region" description="Helical" evidence="7">
    <location>
        <begin position="442"/>
        <end position="466"/>
    </location>
</feature>
<protein>
    <submittedName>
        <fullName evidence="8">Membrane-bound O-acyltransferase domain-containing protein 2</fullName>
    </submittedName>
</protein>
<dbReference type="EMBL" id="NEDP02005583">
    <property type="protein sequence ID" value="OWF37723.1"/>
    <property type="molecule type" value="Genomic_DNA"/>
</dbReference>